<protein>
    <submittedName>
        <fullName evidence="2">Uncharacterized protein</fullName>
    </submittedName>
</protein>
<proteinExistence type="predicted"/>
<organism evidence="2 3">
    <name type="scientific">Ceratocystis pirilliformis</name>
    <dbReference type="NCBI Taxonomy" id="259994"/>
    <lineage>
        <taxon>Eukaryota</taxon>
        <taxon>Fungi</taxon>
        <taxon>Dikarya</taxon>
        <taxon>Ascomycota</taxon>
        <taxon>Pezizomycotina</taxon>
        <taxon>Sordariomycetes</taxon>
        <taxon>Hypocreomycetidae</taxon>
        <taxon>Microascales</taxon>
        <taxon>Ceratocystidaceae</taxon>
        <taxon>Ceratocystis</taxon>
    </lineage>
</organism>
<gene>
    <name evidence="2" type="ORF">Cpir12675_005958</name>
</gene>
<feature type="region of interest" description="Disordered" evidence="1">
    <location>
        <begin position="122"/>
        <end position="141"/>
    </location>
</feature>
<evidence type="ECO:0000313" key="3">
    <source>
        <dbReference type="Proteomes" id="UP001583280"/>
    </source>
</evidence>
<dbReference type="InterPro" id="IPR027915">
    <property type="entry name" value="DUF4452"/>
</dbReference>
<feature type="compositionally biased region" description="Low complexity" evidence="1">
    <location>
        <begin position="122"/>
        <end position="133"/>
    </location>
</feature>
<dbReference type="Pfam" id="PF14618">
    <property type="entry name" value="DUF4452"/>
    <property type="match status" value="1"/>
</dbReference>
<feature type="region of interest" description="Disordered" evidence="1">
    <location>
        <begin position="1"/>
        <end position="29"/>
    </location>
</feature>
<dbReference type="PANTHER" id="PTHR39615:SF1">
    <property type="entry name" value="YALI0E17897P"/>
    <property type="match status" value="1"/>
</dbReference>
<reference evidence="2 3" key="1">
    <citation type="journal article" date="2024" name="IMA Fungus">
        <title>IMA Genome - F19 : A genome assembly and annotation guide to empower mycologists, including annotated draft genome sequences of Ceratocystis pirilliformis, Diaporthe australafricana, Fusarium ophioides, Paecilomyces lecythidis, and Sporothrix stenoceras.</title>
        <authorList>
            <person name="Aylward J."/>
            <person name="Wilson A.M."/>
            <person name="Visagie C.M."/>
            <person name="Spraker J."/>
            <person name="Barnes I."/>
            <person name="Buitendag C."/>
            <person name="Ceriani C."/>
            <person name="Del Mar Angel L."/>
            <person name="du Plessis D."/>
            <person name="Fuchs T."/>
            <person name="Gasser K."/>
            <person name="Kramer D."/>
            <person name="Li W."/>
            <person name="Munsamy K."/>
            <person name="Piso A."/>
            <person name="Price J.L."/>
            <person name="Sonnekus B."/>
            <person name="Thomas C."/>
            <person name="van der Nest A."/>
            <person name="van Dijk A."/>
            <person name="van Heerden A."/>
            <person name="van Vuuren N."/>
            <person name="Yilmaz N."/>
            <person name="Duong T.A."/>
            <person name="van der Merwe N.A."/>
            <person name="Wingfield M.J."/>
            <person name="Wingfield B.D."/>
        </authorList>
    </citation>
    <scope>NUCLEOTIDE SEQUENCE [LARGE SCALE GENOMIC DNA]</scope>
    <source>
        <strain evidence="2 3">CMW 12675</strain>
    </source>
</reference>
<comment type="caution">
    <text evidence="2">The sequence shown here is derived from an EMBL/GenBank/DDBJ whole genome shotgun (WGS) entry which is preliminary data.</text>
</comment>
<keyword evidence="3" id="KW-1185">Reference proteome</keyword>
<feature type="region of interest" description="Disordered" evidence="1">
    <location>
        <begin position="202"/>
        <end position="226"/>
    </location>
</feature>
<feature type="compositionally biased region" description="Polar residues" evidence="1">
    <location>
        <begin position="1"/>
        <end position="11"/>
    </location>
</feature>
<dbReference type="PANTHER" id="PTHR39615">
    <property type="entry name" value="YALI0E17897P"/>
    <property type="match status" value="1"/>
</dbReference>
<dbReference type="Proteomes" id="UP001583280">
    <property type="component" value="Unassembled WGS sequence"/>
</dbReference>
<dbReference type="EMBL" id="JAWDJO010000235">
    <property type="protein sequence ID" value="KAL1888986.1"/>
    <property type="molecule type" value="Genomic_DNA"/>
</dbReference>
<accession>A0ABR3YMF3</accession>
<sequence length="226" mass="24162">MSTYGYYSTVPTPVAPVPHQQHSHHGRNRRAQRLAQSTVAKGQMRNARAVKDLNDSMALLNFRSRFEATRSFDLEDDMEFCPNLLSENDVSWPSSPCSSRTASPADRSSNFPSVQLISIHSSSSEHSSLASNSPDASPTQIPQLVATPFSLSSSTSSSSPPTYLAPAFTSAQAAGLKLHQPAATRARNPIPIINPATGTAMHAAAGVSPPPSVSPGRMHSSIGRRW</sequence>
<feature type="region of interest" description="Disordered" evidence="1">
    <location>
        <begin position="90"/>
        <end position="110"/>
    </location>
</feature>
<evidence type="ECO:0000313" key="2">
    <source>
        <dbReference type="EMBL" id="KAL1888986.1"/>
    </source>
</evidence>
<evidence type="ECO:0000256" key="1">
    <source>
        <dbReference type="SAM" id="MobiDB-lite"/>
    </source>
</evidence>
<name>A0ABR3YMF3_9PEZI</name>